<name>K1ESW6_9MICO</name>
<evidence type="ECO:0000313" key="5">
    <source>
        <dbReference type="Proteomes" id="UP000288711"/>
    </source>
</evidence>
<evidence type="ECO:0008006" key="6">
    <source>
        <dbReference type="Google" id="ProtNLM"/>
    </source>
</evidence>
<keyword evidence="1" id="KW-0812">Transmembrane</keyword>
<reference evidence="2 4" key="2">
    <citation type="journal article" date="2012" name="J. Bacteriol.">
        <title>Genome Sequence of Janibacter hoylei MTCC8307, Isolated from the Stratospheric Air.</title>
        <authorList>
            <person name="Pawar S.P."/>
            <person name="Dhotre D.P."/>
            <person name="Shetty S.A."/>
            <person name="Chowdhury S.P."/>
            <person name="Chaudhari B.L."/>
            <person name="Shouche Y.S."/>
        </authorList>
    </citation>
    <scope>NUCLEOTIDE SEQUENCE [LARGE SCALE GENOMIC DNA]</scope>
    <source>
        <strain evidence="2 4">PVAS-1</strain>
    </source>
</reference>
<reference evidence="3" key="3">
    <citation type="submission" date="2017-11" db="EMBL/GenBank/DDBJ databases">
        <authorList>
            <person name="Seuylemezian A."/>
            <person name="Cooper K."/>
            <person name="Vaishampayan P."/>
        </authorList>
    </citation>
    <scope>NUCLEOTIDE SEQUENCE</scope>
    <source>
        <strain evidence="3">PVAS-1</strain>
    </source>
</reference>
<proteinExistence type="predicted"/>
<dbReference type="EMBL" id="PIPF01000002">
    <property type="protein sequence ID" value="RWU85064.1"/>
    <property type="molecule type" value="Genomic_DNA"/>
</dbReference>
<evidence type="ECO:0000313" key="4">
    <source>
        <dbReference type="Proteomes" id="UP000004474"/>
    </source>
</evidence>
<dbReference type="AlphaFoldDB" id="K1ESW6"/>
<dbReference type="Proteomes" id="UP000004474">
    <property type="component" value="Unassembled WGS sequence"/>
</dbReference>
<dbReference type="EMBL" id="ALWX01000013">
    <property type="protein sequence ID" value="EKA62218.1"/>
    <property type="molecule type" value="Genomic_DNA"/>
</dbReference>
<reference evidence="3 5" key="1">
    <citation type="journal article" date="2009" name="Int. J. Syst. Evol. Microbiol.">
        <title>Janibacter hoylei sp. nov., Bacillus isronensis sp. nov. and Bacillus aryabhattai sp. nov., isolated from cryotubes used for collecting air from the upper atmosphere.</title>
        <authorList>
            <person name="Shivaji S."/>
            <person name="Chaturvedi P."/>
            <person name="Begum Z."/>
            <person name="Pindi P.K."/>
            <person name="Manorama R."/>
            <person name="Padmanaban D.A."/>
            <person name="Shouche Y.S."/>
            <person name="Pawar S."/>
            <person name="Vaishampayan P."/>
            <person name="Dutt C.B."/>
            <person name="Datta G.N."/>
            <person name="Manchanda R.K."/>
            <person name="Rao U.R."/>
            <person name="Bhargava P.M."/>
            <person name="Narlikar J.V."/>
        </authorList>
    </citation>
    <scope>NUCLEOTIDE SEQUENCE [LARGE SCALE GENOMIC DNA]</scope>
    <source>
        <strain evidence="3 5">PVAS-1</strain>
    </source>
</reference>
<sequence length="73" mass="7861">MGRMLSTLASLAAEAEHHTELPVPPVVYGLFALLIFAMMLGVLFAFRQAATKIPSAHNTVAHDDHETAAGEHH</sequence>
<keyword evidence="5" id="KW-1185">Reference proteome</keyword>
<evidence type="ECO:0000256" key="1">
    <source>
        <dbReference type="SAM" id="Phobius"/>
    </source>
</evidence>
<accession>K1ESW6</accession>
<keyword evidence="1" id="KW-1133">Transmembrane helix</keyword>
<keyword evidence="1" id="KW-0472">Membrane</keyword>
<gene>
    <name evidence="2" type="ORF">B277_03300</name>
    <name evidence="3" type="ORF">CWN80_02615</name>
</gene>
<comment type="caution">
    <text evidence="2">The sequence shown here is derived from an EMBL/GenBank/DDBJ whole genome shotgun (WGS) entry which is preliminary data.</text>
</comment>
<protein>
    <recommendedName>
        <fullName evidence="6">4-hydroxybenzoate polyprenyltransferase</fullName>
    </recommendedName>
</protein>
<evidence type="ECO:0000313" key="3">
    <source>
        <dbReference type="EMBL" id="RWU85064.1"/>
    </source>
</evidence>
<dbReference type="Proteomes" id="UP000288711">
    <property type="component" value="Unassembled WGS sequence"/>
</dbReference>
<evidence type="ECO:0000313" key="2">
    <source>
        <dbReference type="EMBL" id="EKA62218.1"/>
    </source>
</evidence>
<dbReference type="PATRIC" id="fig|1210046.3.peg.635"/>
<feature type="transmembrane region" description="Helical" evidence="1">
    <location>
        <begin position="25"/>
        <end position="46"/>
    </location>
</feature>
<organism evidence="2 4">
    <name type="scientific">Janibacter hoylei PVAS-1</name>
    <dbReference type="NCBI Taxonomy" id="1210046"/>
    <lineage>
        <taxon>Bacteria</taxon>
        <taxon>Bacillati</taxon>
        <taxon>Actinomycetota</taxon>
        <taxon>Actinomycetes</taxon>
        <taxon>Micrococcales</taxon>
        <taxon>Intrasporangiaceae</taxon>
        <taxon>Janibacter</taxon>
    </lineage>
</organism>